<dbReference type="InterPro" id="IPR002197">
    <property type="entry name" value="HTH_Fis"/>
</dbReference>
<evidence type="ECO:0000259" key="1">
    <source>
        <dbReference type="Pfam" id="PF02954"/>
    </source>
</evidence>
<keyword evidence="4" id="KW-1185">Reference proteome</keyword>
<sequence length="168" mass="19572">MARLNHNGYVEIYNPKHHRARGNGYVFEHIIVAEEKLGRRLKPNEHVHHLNKNKKDNRPENLEVVDIVEHTRLHAKERRKGKYISCEQCGKTFYRKPSHIKKAKYCSLKCVGLSSKIAEVNNKKITKEQIEKALKNNEGNKKKAALELGVHYSTVYKYIKKLGVKKYA</sequence>
<dbReference type="SUPFAM" id="SSF46689">
    <property type="entry name" value="Homeodomain-like"/>
    <property type="match status" value="1"/>
</dbReference>
<gene>
    <name evidence="3" type="ORF">ABC228_00995</name>
</gene>
<proteinExistence type="predicted"/>
<accession>A0ABU9XBV5</accession>
<evidence type="ECO:0000313" key="3">
    <source>
        <dbReference type="EMBL" id="MEN2765750.1"/>
    </source>
</evidence>
<dbReference type="SUPFAM" id="SSF54060">
    <property type="entry name" value="His-Me finger endonucleases"/>
    <property type="match status" value="1"/>
</dbReference>
<dbReference type="InterPro" id="IPR044925">
    <property type="entry name" value="His-Me_finger_sf"/>
</dbReference>
<dbReference type="InterPro" id="IPR003615">
    <property type="entry name" value="HNH_nuc"/>
</dbReference>
<dbReference type="Pfam" id="PF13392">
    <property type="entry name" value="HNH_3"/>
    <property type="match status" value="1"/>
</dbReference>
<name>A0ABU9XBV5_9BACI</name>
<dbReference type="Gene3D" id="1.10.10.60">
    <property type="entry name" value="Homeodomain-like"/>
    <property type="match status" value="1"/>
</dbReference>
<dbReference type="Pfam" id="PF02954">
    <property type="entry name" value="HTH_8"/>
    <property type="match status" value="1"/>
</dbReference>
<dbReference type="GO" id="GO:0004519">
    <property type="term" value="F:endonuclease activity"/>
    <property type="evidence" value="ECO:0007669"/>
    <property type="project" value="UniProtKB-KW"/>
</dbReference>
<evidence type="ECO:0000313" key="4">
    <source>
        <dbReference type="Proteomes" id="UP001444625"/>
    </source>
</evidence>
<dbReference type="PRINTS" id="PR01590">
    <property type="entry name" value="HTHFIS"/>
</dbReference>
<dbReference type="InterPro" id="IPR009057">
    <property type="entry name" value="Homeodomain-like_sf"/>
</dbReference>
<organism evidence="3 4">
    <name type="scientific">Ornithinibacillus xuwenensis</name>
    <dbReference type="NCBI Taxonomy" id="3144668"/>
    <lineage>
        <taxon>Bacteria</taxon>
        <taxon>Bacillati</taxon>
        <taxon>Bacillota</taxon>
        <taxon>Bacilli</taxon>
        <taxon>Bacillales</taxon>
        <taxon>Bacillaceae</taxon>
        <taxon>Ornithinibacillus</taxon>
    </lineage>
</organism>
<comment type="caution">
    <text evidence="3">The sequence shown here is derived from an EMBL/GenBank/DDBJ whole genome shotgun (WGS) entry which is preliminary data.</text>
</comment>
<dbReference type="Proteomes" id="UP001444625">
    <property type="component" value="Unassembled WGS sequence"/>
</dbReference>
<dbReference type="RefSeq" id="WP_345823224.1">
    <property type="nucleotide sequence ID" value="NZ_JBDIML010000001.1"/>
</dbReference>
<keyword evidence="3" id="KW-0378">Hydrolase</keyword>
<reference evidence="3 4" key="1">
    <citation type="submission" date="2024-05" db="EMBL/GenBank/DDBJ databases">
        <authorList>
            <person name="Haq I."/>
            <person name="Ullah Z."/>
            <person name="Ahmad R."/>
            <person name="Li M."/>
            <person name="Tong Y."/>
        </authorList>
    </citation>
    <scope>NUCLEOTIDE SEQUENCE [LARGE SCALE GENOMIC DNA]</scope>
    <source>
        <strain evidence="3 4">16A2E</strain>
    </source>
</reference>
<feature type="domain" description="DNA binding HTH" evidence="1">
    <location>
        <begin position="127"/>
        <end position="161"/>
    </location>
</feature>
<protein>
    <submittedName>
        <fullName evidence="3">HNH endonuclease</fullName>
    </submittedName>
</protein>
<evidence type="ECO:0000259" key="2">
    <source>
        <dbReference type="Pfam" id="PF13392"/>
    </source>
</evidence>
<feature type="domain" description="HNH nuclease" evidence="2">
    <location>
        <begin position="29"/>
        <end position="70"/>
    </location>
</feature>
<dbReference type="EMBL" id="JBDIML010000001">
    <property type="protein sequence ID" value="MEN2765750.1"/>
    <property type="molecule type" value="Genomic_DNA"/>
</dbReference>
<dbReference type="Gene3D" id="3.90.75.20">
    <property type="match status" value="1"/>
</dbReference>
<keyword evidence="3" id="KW-0255">Endonuclease</keyword>
<keyword evidence="3" id="KW-0540">Nuclease</keyword>